<name>A0A7X2NMN0_9CLOT</name>
<gene>
    <name evidence="6" type="ORF">FYJ39_11095</name>
</gene>
<dbReference type="InterPro" id="IPR032466">
    <property type="entry name" value="Metal_Hydrolase"/>
</dbReference>
<feature type="binding site" evidence="4">
    <location>
        <position position="206"/>
    </location>
    <ligand>
        <name>Zn(2+)</name>
        <dbReference type="ChEBI" id="CHEBI:29105"/>
        <label>2</label>
    </ligand>
</feature>
<reference evidence="6 7" key="1">
    <citation type="submission" date="2019-08" db="EMBL/GenBank/DDBJ databases">
        <title>In-depth cultivation of the pig gut microbiome towards novel bacterial diversity and tailored functional studies.</title>
        <authorList>
            <person name="Wylensek D."/>
            <person name="Hitch T.C.A."/>
            <person name="Clavel T."/>
        </authorList>
    </citation>
    <scope>NUCLEOTIDE SEQUENCE [LARGE SCALE GENOMIC DNA]</scope>
    <source>
        <strain evidence="6 7">WCA-389-WT-23D1</strain>
    </source>
</reference>
<accession>A0A7X2NMN0</accession>
<dbReference type="EMBL" id="VUMD01000008">
    <property type="protein sequence ID" value="MSS37108.1"/>
    <property type="molecule type" value="Genomic_DNA"/>
</dbReference>
<dbReference type="PANTHER" id="PTHR10819:SF3">
    <property type="entry name" value="PHOSPHOTRIESTERASE-RELATED PROTEIN"/>
    <property type="match status" value="1"/>
</dbReference>
<dbReference type="AlphaFoldDB" id="A0A7X2NMN0"/>
<evidence type="ECO:0000313" key="7">
    <source>
        <dbReference type="Proteomes" id="UP000429958"/>
    </source>
</evidence>
<dbReference type="GO" id="GO:0008270">
    <property type="term" value="F:zinc ion binding"/>
    <property type="evidence" value="ECO:0007669"/>
    <property type="project" value="InterPro"/>
</dbReference>
<keyword evidence="1 4" id="KW-0479">Metal-binding</keyword>
<feature type="modified residue" description="N6-carboxylysine" evidence="3 5">
    <location>
        <position position="145"/>
    </location>
</feature>
<sequence>MEEHDMSKGKVRTVLGDIDAKDMGYTLAHEHILTNPQGMGSKVEDDHKLDSIEKAIEMCKIFKSAGGGTLIETTPKSWGRNTPGMVIASQESGVHVVACTGYICEEHGTMKQDVAGKTIDEVAEGFIKDVTIGMDGTSVKAGWIKAGTAYNYISAVEEKVIRAGARAATETGACLHFHTGVGTMGLEIIEILEDEHFDLTRAIIAHVDRFPDYWYHKKMLEKKVSLIYDGPGKAKYYPDSIRVALIKNVIADGFADQLMLSNDMGRRSHHTVYGYGPGFNFIKEKFIPRLLDEGVAQSDVDKFMIYNPARMYQMVK</sequence>
<dbReference type="PANTHER" id="PTHR10819">
    <property type="entry name" value="PHOSPHOTRIESTERASE-RELATED"/>
    <property type="match status" value="1"/>
</dbReference>
<comment type="caution">
    <text evidence="6">The sequence shown here is derived from an EMBL/GenBank/DDBJ whole genome shotgun (WGS) entry which is preliminary data.</text>
</comment>
<evidence type="ECO:0000256" key="1">
    <source>
        <dbReference type="ARBA" id="ARBA00022723"/>
    </source>
</evidence>
<protein>
    <submittedName>
        <fullName evidence="6">Phosphotriesterase-related protein</fullName>
    </submittedName>
</protein>
<keyword evidence="2" id="KW-0378">Hydrolase</keyword>
<proteinExistence type="inferred from homology"/>
<organism evidence="6 7">
    <name type="scientific">Clostridium porci</name>
    <dbReference type="NCBI Taxonomy" id="2605778"/>
    <lineage>
        <taxon>Bacteria</taxon>
        <taxon>Bacillati</taxon>
        <taxon>Bacillota</taxon>
        <taxon>Clostridia</taxon>
        <taxon>Eubacteriales</taxon>
        <taxon>Clostridiaceae</taxon>
        <taxon>Clostridium</taxon>
    </lineage>
</organism>
<dbReference type="Proteomes" id="UP000429958">
    <property type="component" value="Unassembled WGS sequence"/>
</dbReference>
<feature type="binding site" description="via carbamate group" evidence="4">
    <location>
        <position position="145"/>
    </location>
    <ligand>
        <name>Zn(2+)</name>
        <dbReference type="ChEBI" id="CHEBI:29105"/>
        <label>2</label>
    </ligand>
</feature>
<dbReference type="Gene3D" id="3.20.20.140">
    <property type="entry name" value="Metal-dependent hydrolases"/>
    <property type="match status" value="1"/>
</dbReference>
<feature type="binding site" evidence="4">
    <location>
        <position position="29"/>
    </location>
    <ligand>
        <name>Zn(2+)</name>
        <dbReference type="ChEBI" id="CHEBI:29105"/>
        <label>1</label>
    </ligand>
</feature>
<dbReference type="Pfam" id="PF02126">
    <property type="entry name" value="PTE"/>
    <property type="match status" value="1"/>
</dbReference>
<dbReference type="SUPFAM" id="SSF51556">
    <property type="entry name" value="Metallo-dependent hydrolases"/>
    <property type="match status" value="1"/>
</dbReference>
<evidence type="ECO:0000256" key="3">
    <source>
        <dbReference type="PIRSR" id="PIRSR601559-50"/>
    </source>
</evidence>
<comment type="similarity">
    <text evidence="5">Belongs to the metallo-dependent hydrolases superfamily. Phosphotriesterase family.</text>
</comment>
<evidence type="ECO:0000256" key="5">
    <source>
        <dbReference type="PROSITE-ProRule" id="PRU00679"/>
    </source>
</evidence>
<dbReference type="PIRSF" id="PIRSF016839">
    <property type="entry name" value="PhP"/>
    <property type="match status" value="1"/>
</dbReference>
<feature type="binding site" evidence="4">
    <location>
        <position position="31"/>
    </location>
    <ligand>
        <name>Zn(2+)</name>
        <dbReference type="ChEBI" id="CHEBI:29105"/>
        <label>1</label>
    </ligand>
</feature>
<dbReference type="InterPro" id="IPR001559">
    <property type="entry name" value="Phosphotriesterase"/>
</dbReference>
<evidence type="ECO:0000256" key="4">
    <source>
        <dbReference type="PIRSR" id="PIRSR601559-51"/>
    </source>
</evidence>
<feature type="binding site" description="via carbamate group" evidence="4">
    <location>
        <position position="145"/>
    </location>
    <ligand>
        <name>Zn(2+)</name>
        <dbReference type="ChEBI" id="CHEBI:29105"/>
        <label>1</label>
    </ligand>
</feature>
<feature type="binding site" evidence="4">
    <location>
        <position position="263"/>
    </location>
    <ligand>
        <name>Zn(2+)</name>
        <dbReference type="ChEBI" id="CHEBI:29105"/>
        <label>1</label>
    </ligand>
</feature>
<evidence type="ECO:0000313" key="6">
    <source>
        <dbReference type="EMBL" id="MSS37108.1"/>
    </source>
</evidence>
<dbReference type="GO" id="GO:0016788">
    <property type="term" value="F:hydrolase activity, acting on ester bonds"/>
    <property type="evidence" value="ECO:0007669"/>
    <property type="project" value="InterPro"/>
</dbReference>
<dbReference type="PROSITE" id="PS51347">
    <property type="entry name" value="PHOSPHOTRIESTERASE_2"/>
    <property type="match status" value="1"/>
</dbReference>
<dbReference type="PROSITE" id="PS01322">
    <property type="entry name" value="PHOSPHOTRIESTERASE_1"/>
    <property type="match status" value="1"/>
</dbReference>
<comment type="cofactor">
    <cofactor evidence="4">
        <name>a divalent metal cation</name>
        <dbReference type="ChEBI" id="CHEBI:60240"/>
    </cofactor>
    <text evidence="4">Binds 2 divalent metal cations per subunit.</text>
</comment>
<feature type="binding site" evidence="4">
    <location>
        <position position="178"/>
    </location>
    <ligand>
        <name>Zn(2+)</name>
        <dbReference type="ChEBI" id="CHEBI:29105"/>
        <label>2</label>
    </ligand>
</feature>
<keyword evidence="7" id="KW-1185">Reference proteome</keyword>
<evidence type="ECO:0000256" key="2">
    <source>
        <dbReference type="ARBA" id="ARBA00022801"/>
    </source>
</evidence>
<dbReference type="InterPro" id="IPR017947">
    <property type="entry name" value="AryldialkylPase_Zn-BS"/>
</dbReference>